<evidence type="ECO:0000256" key="2">
    <source>
        <dbReference type="ARBA" id="ARBA00022722"/>
    </source>
</evidence>
<evidence type="ECO:0000313" key="6">
    <source>
        <dbReference type="EMBL" id="ADX32367.1"/>
    </source>
</evidence>
<keyword evidence="2" id="KW-0540">Nuclease</keyword>
<dbReference type="RefSeq" id="YP_009792325.1">
    <property type="nucleotide sequence ID" value="NC_047854.1"/>
</dbReference>
<evidence type="ECO:0000259" key="5">
    <source>
        <dbReference type="Pfam" id="PF05840"/>
    </source>
</evidence>
<protein>
    <submittedName>
        <fullName evidence="6">Replication protein A</fullName>
    </submittedName>
</protein>
<dbReference type="GO" id="GO:0016787">
    <property type="term" value="F:hydrolase activity"/>
    <property type="evidence" value="ECO:0007669"/>
    <property type="project" value="UniProtKB-KW"/>
</dbReference>
<evidence type="ECO:0000256" key="1">
    <source>
        <dbReference type="ARBA" id="ARBA00022705"/>
    </source>
</evidence>
<organism evidence="6 7">
    <name type="scientific">Cronobacter phage ESSI-2</name>
    <dbReference type="NCBI Taxonomy" id="947842"/>
    <lineage>
        <taxon>Viruses</taxon>
        <taxon>Duplodnaviria</taxon>
        <taxon>Heunggongvirae</taxon>
        <taxon>Uroviricota</taxon>
        <taxon>Caudoviricetes</taxon>
        <taxon>Peduoviridae</taxon>
        <taxon>Seongnamvirus</taxon>
        <taxon>Seongnamvirus ESSI2</taxon>
    </lineage>
</organism>
<dbReference type="GO" id="GO:0004519">
    <property type="term" value="F:endonuclease activity"/>
    <property type="evidence" value="ECO:0007669"/>
    <property type="project" value="UniProtKB-KW"/>
</dbReference>
<reference evidence="6 7" key="1">
    <citation type="journal article" date="2011" name="Arch. Virol.">
        <title>Complete genomic sequence of virulent Cronobacter sakazakii phage ESSI-2 isolated from swine feces.</title>
        <authorList>
            <person name="Lee Y.D."/>
            <person name="Chang H.I."/>
            <person name="Park J.H."/>
        </authorList>
    </citation>
    <scope>NUCLEOTIDE SEQUENCE [LARGE SCALE GENOMIC DNA]</scope>
</reference>
<dbReference type="Pfam" id="PF05840">
    <property type="entry name" value="Phage_GPA"/>
    <property type="match status" value="1"/>
</dbReference>
<dbReference type="GO" id="GO:0006260">
    <property type="term" value="P:DNA replication"/>
    <property type="evidence" value="ECO:0007669"/>
    <property type="project" value="UniProtKB-KW"/>
</dbReference>
<evidence type="ECO:0000313" key="7">
    <source>
        <dbReference type="Proteomes" id="UP000008647"/>
    </source>
</evidence>
<proteinExistence type="predicted"/>
<evidence type="ECO:0000256" key="4">
    <source>
        <dbReference type="ARBA" id="ARBA00022801"/>
    </source>
</evidence>
<name>F1BUM9_9CAUD</name>
<keyword evidence="1" id="KW-0235">DNA replication</keyword>
<keyword evidence="3" id="KW-0255">Endonuclease</keyword>
<keyword evidence="4" id="KW-0378">Hydrolase</keyword>
<dbReference type="KEGG" id="vg:54982527"/>
<dbReference type="EMBL" id="HQ110083">
    <property type="protein sequence ID" value="ADX32367.1"/>
    <property type="molecule type" value="Genomic_DNA"/>
</dbReference>
<evidence type="ECO:0000256" key="3">
    <source>
        <dbReference type="ARBA" id="ARBA00022759"/>
    </source>
</evidence>
<sequence length="672" mass="76232">MSIAPNGQHHAVNEWRREHFARGVPRDVTLTERKLWQTNPADHEFRAQYLHEMPDWLAGYFGQRYEALFNGRDGRRRANTFLRQTIGQNVLPRLRKVSARYRMRADESDLPFGKALARLPSLDRREVKELAAKVASWMAQSFYEFTDTLKGKPKDEKEMCQRTADAYIRLSELTLFIGFTAPYWTTFTANKLTTRQAESGLLRMMAPAWWYTKIKRARDVQREHMAIAVGQVQKAASAYVSRGALNEWTEQKRRNAEFFKKFDLMNQDGDRVSMADMVYGSVSNPAVRRCELMVRMRGFEDIANETGMAGEFYTITAPSRYHSVHSKGGFVSQWNGCNPQDTQRYLCGVWAKARAALSRAGIHVFGFRVVEPHHDGTPHWHMLLFMRPQDVDAVRDILCYHARITDSEELNTPHALKARFHVEPIDPEKGSATGYIAKYISKNIDGFALDGEKDDETGESLRDMAKAVSAWASRWRIRQFQQIGGAPVTVWRELRRLRGQQLTDPRMDAVLAAADIASDWASYTELQGGPLVARRDLVVRLAYEITEQGNEYGEDVQRVQGIYSPHVQGSEVATRLVKWAIVPKLAEASAEAGFSGGAAAPWSSVNNCTGGTRRRLTIELQKRGFDGSDLEIDALLRGSSLALGSGRALIYRNGELRERHPQPENESWPGWG</sequence>
<accession>F1BUM9</accession>
<feature type="domain" description="Replication gene A protein-like" evidence="5">
    <location>
        <begin position="126"/>
        <end position="446"/>
    </location>
</feature>
<dbReference type="Proteomes" id="UP000008647">
    <property type="component" value="Segment"/>
</dbReference>
<dbReference type="InterPro" id="IPR008766">
    <property type="entry name" value="Replication_gene_A-like"/>
</dbReference>
<dbReference type="GeneID" id="54982527"/>
<keyword evidence="7" id="KW-1185">Reference proteome</keyword>